<organism evidence="1 2">
    <name type="scientific">Desulfonema ishimotonii</name>
    <dbReference type="NCBI Taxonomy" id="45657"/>
    <lineage>
        <taxon>Bacteria</taxon>
        <taxon>Pseudomonadati</taxon>
        <taxon>Thermodesulfobacteriota</taxon>
        <taxon>Desulfobacteria</taxon>
        <taxon>Desulfobacterales</taxon>
        <taxon>Desulfococcaceae</taxon>
        <taxon>Desulfonema</taxon>
    </lineage>
</organism>
<evidence type="ECO:0000313" key="2">
    <source>
        <dbReference type="Proteomes" id="UP000288096"/>
    </source>
</evidence>
<gene>
    <name evidence="1" type="ORF">DENIS_5134</name>
</gene>
<dbReference type="EMBL" id="BEXT01000001">
    <property type="protein sequence ID" value="GBC64117.1"/>
    <property type="molecule type" value="Genomic_DNA"/>
</dbReference>
<comment type="caution">
    <text evidence="1">The sequence shown here is derived from an EMBL/GenBank/DDBJ whole genome shotgun (WGS) entry which is preliminary data.</text>
</comment>
<accession>A0A401G4E9</accession>
<evidence type="ECO:0008006" key="3">
    <source>
        <dbReference type="Google" id="ProtNLM"/>
    </source>
</evidence>
<reference evidence="2" key="2">
    <citation type="submission" date="2019-01" db="EMBL/GenBank/DDBJ databases">
        <title>Genome sequence of Desulfonema ishimotonii strain Tokyo 01.</title>
        <authorList>
            <person name="Fukui M."/>
        </authorList>
    </citation>
    <scope>NUCLEOTIDE SEQUENCE [LARGE SCALE GENOMIC DNA]</scope>
    <source>
        <strain evidence="2">Tokyo 01</strain>
    </source>
</reference>
<name>A0A401G4E9_9BACT</name>
<proteinExistence type="predicted"/>
<evidence type="ECO:0000313" key="1">
    <source>
        <dbReference type="EMBL" id="GBC64117.1"/>
    </source>
</evidence>
<reference evidence="2" key="1">
    <citation type="submission" date="2017-11" db="EMBL/GenBank/DDBJ databases">
        <authorList>
            <person name="Watanabe M."/>
            <person name="Kojima H."/>
        </authorList>
    </citation>
    <scope>NUCLEOTIDE SEQUENCE [LARGE SCALE GENOMIC DNA]</scope>
    <source>
        <strain evidence="2">Tokyo 01</strain>
    </source>
</reference>
<protein>
    <recommendedName>
        <fullName evidence="3">Prevent-host-death protein</fullName>
    </recommendedName>
</protein>
<dbReference type="RefSeq" id="WP_124331118.1">
    <property type="nucleotide sequence ID" value="NZ_BEXT01000001.1"/>
</dbReference>
<dbReference type="Proteomes" id="UP000288096">
    <property type="component" value="Unassembled WGS sequence"/>
</dbReference>
<keyword evidence="2" id="KW-1185">Reference proteome</keyword>
<sequence length="77" mass="8853">MTASSDHLKVNYVVDETGRRQAVLVPFALWKDLVEELELLRKEKEVLYGLKQACSEAKKQDACQLPEQCLDDFLNEL</sequence>
<dbReference type="AlphaFoldDB" id="A0A401G4E9"/>